<dbReference type="GO" id="GO:0047150">
    <property type="term" value="F:betaine-homocysteine S-methyltransferase activity"/>
    <property type="evidence" value="ECO:0007669"/>
    <property type="project" value="UniProtKB-EC"/>
</dbReference>
<keyword evidence="1 5" id="KW-0489">Methyltransferase</keyword>
<comment type="pathway">
    <text evidence="3">Amino-acid biosynthesis; L-methionine biosynthesis via de novo pathway.</text>
</comment>
<keyword evidence="8" id="KW-1185">Reference proteome</keyword>
<proteinExistence type="predicted"/>
<dbReference type="GO" id="GO:0009086">
    <property type="term" value="P:methionine biosynthetic process"/>
    <property type="evidence" value="ECO:0007669"/>
    <property type="project" value="InterPro"/>
</dbReference>
<feature type="binding site" evidence="4 5">
    <location>
        <position position="295"/>
    </location>
    <ligand>
        <name>Zn(2+)</name>
        <dbReference type="ChEBI" id="CHEBI:29105"/>
    </ligand>
</feature>
<protein>
    <submittedName>
        <fullName evidence="7">BHMT</fullName>
        <ecNumber evidence="7">2.1.1.5</ecNumber>
    </submittedName>
</protein>
<dbReference type="InterPro" id="IPR036589">
    <property type="entry name" value="HCY_dom_sf"/>
</dbReference>
<feature type="binding site" evidence="4 5">
    <location>
        <position position="294"/>
    </location>
    <ligand>
        <name>Zn(2+)</name>
        <dbReference type="ChEBI" id="CHEBI:29105"/>
    </ligand>
</feature>
<dbReference type="OrthoDB" id="261426at2759"/>
<dbReference type="PANTHER" id="PTHR11103">
    <property type="entry name" value="SLR1189 PROTEIN"/>
    <property type="match status" value="1"/>
</dbReference>
<dbReference type="EC" id="2.1.1.5" evidence="7"/>
<dbReference type="SUPFAM" id="SSF82282">
    <property type="entry name" value="Homocysteine S-methyltransferase"/>
    <property type="match status" value="1"/>
</dbReference>
<dbReference type="PIRSF" id="PIRSF037505">
    <property type="entry name" value="Betaine_HMT"/>
    <property type="match status" value="1"/>
</dbReference>
<evidence type="ECO:0000256" key="1">
    <source>
        <dbReference type="ARBA" id="ARBA00022603"/>
    </source>
</evidence>
<dbReference type="Gene3D" id="3.20.20.330">
    <property type="entry name" value="Homocysteine-binding-like domain"/>
    <property type="match status" value="1"/>
</dbReference>
<accession>A0A6J8AZ73</accession>
<dbReference type="Pfam" id="PF02574">
    <property type="entry name" value="S-methyl_trans"/>
    <property type="match status" value="1"/>
</dbReference>
<keyword evidence="4 5" id="KW-0479">Metal-binding</keyword>
<dbReference type="UniPathway" id="UPA00051">
    <property type="reaction ID" value="UER00083"/>
</dbReference>
<dbReference type="GO" id="GO:0008270">
    <property type="term" value="F:zinc ion binding"/>
    <property type="evidence" value="ECO:0007669"/>
    <property type="project" value="InterPro"/>
</dbReference>
<dbReference type="PROSITE" id="PS50970">
    <property type="entry name" value="HCY"/>
    <property type="match status" value="1"/>
</dbReference>
<sequence>MSTRGLVERLKNGECILNAEGYMWEFERRGYLKAGAFIPEVVLEKPELIRQMHLEFVHAGTDVVEAFTYYGHREKLRLIGREDDLEKLNRIALKIAREVADETGTLMAGGICNTGIYVVGDEEASDKIRAMFKEQVEWAVEEKADFIIGETFNDLGEGLLALEAIKKYGNGVPAVITLTPYIPDETTDDVPFPEACRRLEEAGADVVGINCGRGPRTMLPLLREIKKVCQGPVAAMPVPFRTTDDHRTFQSLLDPETGKSLYPLDLACAMCSRSDIRQFATEAKEIGIEYIGLCCGNAPNYFREIAQVYGRQPEASKYSPDISQSFIFGEKISKKYSSSDKLRQYMVSGKSTK</sequence>
<dbReference type="InterPro" id="IPR017226">
    <property type="entry name" value="BHMT-like"/>
</dbReference>
<dbReference type="AlphaFoldDB" id="A0A6J8AZ73"/>
<evidence type="ECO:0000313" key="8">
    <source>
        <dbReference type="Proteomes" id="UP000507470"/>
    </source>
</evidence>
<reference evidence="7 8" key="1">
    <citation type="submission" date="2020-06" db="EMBL/GenBank/DDBJ databases">
        <authorList>
            <person name="Li R."/>
            <person name="Bekaert M."/>
        </authorList>
    </citation>
    <scope>NUCLEOTIDE SEQUENCE [LARGE SCALE GENOMIC DNA]</scope>
    <source>
        <strain evidence="8">wild</strain>
    </source>
</reference>
<organism evidence="7 8">
    <name type="scientific">Mytilus coruscus</name>
    <name type="common">Sea mussel</name>
    <dbReference type="NCBI Taxonomy" id="42192"/>
    <lineage>
        <taxon>Eukaryota</taxon>
        <taxon>Metazoa</taxon>
        <taxon>Spiralia</taxon>
        <taxon>Lophotrochozoa</taxon>
        <taxon>Mollusca</taxon>
        <taxon>Bivalvia</taxon>
        <taxon>Autobranchia</taxon>
        <taxon>Pteriomorphia</taxon>
        <taxon>Mytilida</taxon>
        <taxon>Mytiloidea</taxon>
        <taxon>Mytilidae</taxon>
        <taxon>Mytilinae</taxon>
        <taxon>Mytilus</taxon>
    </lineage>
</organism>
<evidence type="ECO:0000256" key="2">
    <source>
        <dbReference type="ARBA" id="ARBA00022679"/>
    </source>
</evidence>
<evidence type="ECO:0000256" key="3">
    <source>
        <dbReference type="ARBA" id="ARBA00034478"/>
    </source>
</evidence>
<evidence type="ECO:0000256" key="5">
    <source>
        <dbReference type="PROSITE-ProRule" id="PRU00333"/>
    </source>
</evidence>
<feature type="domain" description="Hcy-binding" evidence="6">
    <location>
        <begin position="4"/>
        <end position="309"/>
    </location>
</feature>
<keyword evidence="4 5" id="KW-0862">Zinc</keyword>
<dbReference type="GO" id="GO:0032259">
    <property type="term" value="P:methylation"/>
    <property type="evidence" value="ECO:0007669"/>
    <property type="project" value="UniProtKB-KW"/>
</dbReference>
<dbReference type="Proteomes" id="UP000507470">
    <property type="component" value="Unassembled WGS sequence"/>
</dbReference>
<dbReference type="PANTHER" id="PTHR11103:SF18">
    <property type="entry name" value="SLR1189 PROTEIN"/>
    <property type="match status" value="1"/>
</dbReference>
<evidence type="ECO:0000259" key="6">
    <source>
        <dbReference type="PROSITE" id="PS50970"/>
    </source>
</evidence>
<dbReference type="InterPro" id="IPR003726">
    <property type="entry name" value="HCY_dom"/>
</dbReference>
<dbReference type="EMBL" id="CACVKT020002176">
    <property type="protein sequence ID" value="CAC5376266.1"/>
    <property type="molecule type" value="Genomic_DNA"/>
</dbReference>
<evidence type="ECO:0000313" key="7">
    <source>
        <dbReference type="EMBL" id="CAC5376266.1"/>
    </source>
</evidence>
<name>A0A6J8AZ73_MYTCO</name>
<keyword evidence="2 5" id="KW-0808">Transferase</keyword>
<comment type="cofactor">
    <cofactor evidence="4">
        <name>Zn(2+)</name>
        <dbReference type="ChEBI" id="CHEBI:29105"/>
    </cofactor>
    <text evidence="4">Binds 1 zinc ion per subunit.</text>
</comment>
<evidence type="ECO:0000256" key="4">
    <source>
        <dbReference type="PIRSR" id="PIRSR037505-2"/>
    </source>
</evidence>
<feature type="binding site" evidence="4 5">
    <location>
        <position position="211"/>
    </location>
    <ligand>
        <name>Zn(2+)</name>
        <dbReference type="ChEBI" id="CHEBI:29105"/>
    </ligand>
</feature>
<gene>
    <name evidence="7" type="ORF">MCOR_12981</name>
</gene>